<accession>A0A1Y3ESS5</accession>
<sequence>MSETDLLLYKGVKKYSTPSSRIMATEIQENGSFGPSGTRAIGLRNMKEDDADTSVSYDVPANLDCEEPLPIVLSQYEDFHTIDWQRDLARDRLRHKFIKKKNRESITSCITGLVDAGSGWICVLFVGLTAVGGNGVKHEAYAVLLFNDSTFLFVLKCLHFHGVVAGLVDISTRWMSDLKEGVCPDAFWFDREHCCWSANDTLFYGDKCNAVC</sequence>
<evidence type="ECO:0000313" key="3">
    <source>
        <dbReference type="Proteomes" id="UP000243006"/>
    </source>
</evidence>
<keyword evidence="1" id="KW-0813">Transport</keyword>
<reference evidence="2 3" key="1">
    <citation type="submission" date="2015-04" db="EMBL/GenBank/DDBJ databases">
        <title>Draft genome of the roundworm Trichinella nativa.</title>
        <authorList>
            <person name="Mitreva M."/>
        </authorList>
    </citation>
    <scope>NUCLEOTIDE SEQUENCE [LARGE SCALE GENOMIC DNA]</scope>
    <source>
        <strain evidence="2 3">ISS45</strain>
    </source>
</reference>
<dbReference type="AlphaFoldDB" id="A0A1Y3ESS5"/>
<evidence type="ECO:0000313" key="2">
    <source>
        <dbReference type="EMBL" id="OUC47945.1"/>
    </source>
</evidence>
<dbReference type="PANTHER" id="PTHR45711:SF6">
    <property type="entry name" value="CHLORIDE CHANNEL PROTEIN"/>
    <property type="match status" value="1"/>
</dbReference>
<gene>
    <name evidence="2" type="ORF">D917_01314</name>
</gene>
<dbReference type="GO" id="GO:0008021">
    <property type="term" value="C:synaptic vesicle"/>
    <property type="evidence" value="ECO:0007669"/>
    <property type="project" value="TreeGrafter"/>
</dbReference>
<comment type="caution">
    <text evidence="2">The sequence shown here is derived from an EMBL/GenBank/DDBJ whole genome shotgun (WGS) entry which is preliminary data.</text>
</comment>
<dbReference type="Proteomes" id="UP000243006">
    <property type="component" value="Unassembled WGS sequence"/>
</dbReference>
<keyword evidence="1" id="KW-0406">Ion transport</keyword>
<dbReference type="EMBL" id="LVZM01003435">
    <property type="protein sequence ID" value="OUC47945.1"/>
    <property type="molecule type" value="Genomic_DNA"/>
</dbReference>
<dbReference type="GO" id="GO:0005769">
    <property type="term" value="C:early endosome"/>
    <property type="evidence" value="ECO:0007669"/>
    <property type="project" value="TreeGrafter"/>
</dbReference>
<proteinExistence type="predicted"/>
<protein>
    <submittedName>
        <fullName evidence="2">Uncharacterized protein</fullName>
    </submittedName>
</protein>
<dbReference type="GO" id="GO:0005794">
    <property type="term" value="C:Golgi apparatus"/>
    <property type="evidence" value="ECO:0007669"/>
    <property type="project" value="TreeGrafter"/>
</dbReference>
<organism evidence="2 3">
    <name type="scientific">Trichinella nativa</name>
    <dbReference type="NCBI Taxonomy" id="6335"/>
    <lineage>
        <taxon>Eukaryota</taxon>
        <taxon>Metazoa</taxon>
        <taxon>Ecdysozoa</taxon>
        <taxon>Nematoda</taxon>
        <taxon>Enoplea</taxon>
        <taxon>Dorylaimia</taxon>
        <taxon>Trichinellida</taxon>
        <taxon>Trichinellidae</taxon>
        <taxon>Trichinella</taxon>
    </lineage>
</organism>
<dbReference type="PANTHER" id="PTHR45711">
    <property type="entry name" value="CHLORIDE CHANNEL PROTEIN"/>
    <property type="match status" value="1"/>
</dbReference>
<dbReference type="GO" id="GO:0005247">
    <property type="term" value="F:voltage-gated chloride channel activity"/>
    <property type="evidence" value="ECO:0007669"/>
    <property type="project" value="TreeGrafter"/>
</dbReference>
<name>A0A1Y3ESS5_9BILA</name>
<evidence type="ECO:0000256" key="1">
    <source>
        <dbReference type="ARBA" id="ARBA00023065"/>
    </source>
</evidence>
<dbReference type="GO" id="GO:0005886">
    <property type="term" value="C:plasma membrane"/>
    <property type="evidence" value="ECO:0007669"/>
    <property type="project" value="TreeGrafter"/>
</dbReference>